<gene>
    <name evidence="2" type="ORF">METZ01_LOCUS513850</name>
</gene>
<feature type="non-terminal residue" evidence="2">
    <location>
        <position position="1"/>
    </location>
</feature>
<keyword evidence="1" id="KW-0812">Transmembrane</keyword>
<dbReference type="AlphaFoldDB" id="A0A383EVR2"/>
<organism evidence="2">
    <name type="scientific">marine metagenome</name>
    <dbReference type="NCBI Taxonomy" id="408172"/>
    <lineage>
        <taxon>unclassified sequences</taxon>
        <taxon>metagenomes</taxon>
        <taxon>ecological metagenomes</taxon>
    </lineage>
</organism>
<keyword evidence="1" id="KW-0472">Membrane</keyword>
<sequence>VLFSVFVANVIAGKTVLVLGWGLATPLDGPPEFILLFFSVLLFNVHVLCLEQEQETN</sequence>
<evidence type="ECO:0000313" key="2">
    <source>
        <dbReference type="EMBL" id="SVE60996.1"/>
    </source>
</evidence>
<name>A0A383EVR2_9ZZZZ</name>
<feature type="transmembrane region" description="Helical" evidence="1">
    <location>
        <begin position="33"/>
        <end position="50"/>
    </location>
</feature>
<evidence type="ECO:0000256" key="1">
    <source>
        <dbReference type="SAM" id="Phobius"/>
    </source>
</evidence>
<keyword evidence="1" id="KW-1133">Transmembrane helix</keyword>
<dbReference type="EMBL" id="UINC01229329">
    <property type="protein sequence ID" value="SVE60996.1"/>
    <property type="molecule type" value="Genomic_DNA"/>
</dbReference>
<protein>
    <submittedName>
        <fullName evidence="2">Uncharacterized protein</fullName>
    </submittedName>
</protein>
<proteinExistence type="predicted"/>
<accession>A0A383EVR2</accession>
<reference evidence="2" key="1">
    <citation type="submission" date="2018-05" db="EMBL/GenBank/DDBJ databases">
        <authorList>
            <person name="Lanie J.A."/>
            <person name="Ng W.-L."/>
            <person name="Kazmierczak K.M."/>
            <person name="Andrzejewski T.M."/>
            <person name="Davidsen T.M."/>
            <person name="Wayne K.J."/>
            <person name="Tettelin H."/>
            <person name="Glass J.I."/>
            <person name="Rusch D."/>
            <person name="Podicherti R."/>
            <person name="Tsui H.-C.T."/>
            <person name="Winkler M.E."/>
        </authorList>
    </citation>
    <scope>NUCLEOTIDE SEQUENCE</scope>
</reference>